<evidence type="ECO:0000256" key="9">
    <source>
        <dbReference type="PROSITE-ProRule" id="PRU00552"/>
    </source>
</evidence>
<dbReference type="PROSITE" id="PS00039">
    <property type="entry name" value="DEAD_ATP_HELICASE"/>
    <property type="match status" value="1"/>
</dbReference>
<dbReference type="GO" id="GO:0005730">
    <property type="term" value="C:nucleolus"/>
    <property type="evidence" value="ECO:0007669"/>
    <property type="project" value="UniProtKB-SubCell"/>
</dbReference>
<keyword evidence="4 10" id="KW-0547">Nucleotide-binding</keyword>
<comment type="catalytic activity">
    <reaction evidence="10">
        <text>ATP + H2O = ADP + phosphate + H(+)</text>
        <dbReference type="Rhea" id="RHEA:13065"/>
        <dbReference type="ChEBI" id="CHEBI:15377"/>
        <dbReference type="ChEBI" id="CHEBI:15378"/>
        <dbReference type="ChEBI" id="CHEBI:30616"/>
        <dbReference type="ChEBI" id="CHEBI:43474"/>
        <dbReference type="ChEBI" id="CHEBI:456216"/>
        <dbReference type="EC" id="3.6.4.13"/>
    </reaction>
</comment>
<feature type="compositionally biased region" description="Basic and acidic residues" evidence="11">
    <location>
        <begin position="676"/>
        <end position="688"/>
    </location>
</feature>
<evidence type="ECO:0000256" key="8">
    <source>
        <dbReference type="ARBA" id="ARBA00022884"/>
    </source>
</evidence>
<reference evidence="15 16" key="1">
    <citation type="journal article" date="2018" name="Mol. Biol. Evol.">
        <title>Broad Genomic Sampling Reveals a Smut Pathogenic Ancestry of the Fungal Clade Ustilaginomycotina.</title>
        <authorList>
            <person name="Kijpornyongpan T."/>
            <person name="Mondo S.J."/>
            <person name="Barry K."/>
            <person name="Sandor L."/>
            <person name="Lee J."/>
            <person name="Lipzen A."/>
            <person name="Pangilinan J."/>
            <person name="LaButti K."/>
            <person name="Hainaut M."/>
            <person name="Henrissat B."/>
            <person name="Grigoriev I.V."/>
            <person name="Spatafora J.W."/>
            <person name="Aime M.C."/>
        </authorList>
    </citation>
    <scope>NUCLEOTIDE SEQUENCE [LARGE SCALE GENOMIC DNA]</scope>
    <source>
        <strain evidence="15 16">MCA 4198</strain>
    </source>
</reference>
<dbReference type="InterPro" id="IPR014014">
    <property type="entry name" value="RNA_helicase_DEAD_Q_motif"/>
</dbReference>
<dbReference type="PANTHER" id="PTHR24031">
    <property type="entry name" value="RNA HELICASE"/>
    <property type="match status" value="1"/>
</dbReference>
<dbReference type="GO" id="GO:0003724">
    <property type="term" value="F:RNA helicase activity"/>
    <property type="evidence" value="ECO:0007669"/>
    <property type="project" value="UniProtKB-EC"/>
</dbReference>
<keyword evidence="7 10" id="KW-0067">ATP-binding</keyword>
<comment type="domain">
    <text evidence="10">The Q motif is unique to and characteristic of the DEAD box family of RNA helicases and controls ATP binding and hydrolysis.</text>
</comment>
<evidence type="ECO:0000256" key="5">
    <source>
        <dbReference type="ARBA" id="ARBA00022801"/>
    </source>
</evidence>
<dbReference type="Proteomes" id="UP000245768">
    <property type="component" value="Unassembled WGS sequence"/>
</dbReference>
<dbReference type="InterPro" id="IPR027417">
    <property type="entry name" value="P-loop_NTPase"/>
</dbReference>
<dbReference type="SMART" id="SM00490">
    <property type="entry name" value="HELICc"/>
    <property type="match status" value="1"/>
</dbReference>
<dbReference type="InterPro" id="IPR011545">
    <property type="entry name" value="DEAD/DEAH_box_helicase_dom"/>
</dbReference>
<keyword evidence="8 10" id="KW-0694">RNA-binding</keyword>
<dbReference type="SMART" id="SM01178">
    <property type="entry name" value="DUF4217"/>
    <property type="match status" value="1"/>
</dbReference>
<keyword evidence="6 10" id="KW-0347">Helicase</keyword>
<dbReference type="STRING" id="215250.A0A316YVE6"/>
<dbReference type="CDD" id="cd17941">
    <property type="entry name" value="DEADc_DDX10"/>
    <property type="match status" value="1"/>
</dbReference>
<feature type="domain" description="Helicase C-terminal" evidence="13">
    <location>
        <begin position="269"/>
        <end position="434"/>
    </location>
</feature>
<evidence type="ECO:0000259" key="12">
    <source>
        <dbReference type="PROSITE" id="PS51192"/>
    </source>
</evidence>
<dbReference type="EMBL" id="KZ819634">
    <property type="protein sequence ID" value="PWN93387.1"/>
    <property type="molecule type" value="Genomic_DNA"/>
</dbReference>
<feature type="region of interest" description="Disordered" evidence="11">
    <location>
        <begin position="717"/>
        <end position="833"/>
    </location>
</feature>
<evidence type="ECO:0000256" key="2">
    <source>
        <dbReference type="ARBA" id="ARBA00022517"/>
    </source>
</evidence>
<evidence type="ECO:0000256" key="11">
    <source>
        <dbReference type="SAM" id="MobiDB-lite"/>
    </source>
</evidence>
<feature type="short sequence motif" description="Q motif" evidence="9">
    <location>
        <begin position="48"/>
        <end position="76"/>
    </location>
</feature>
<evidence type="ECO:0000313" key="16">
    <source>
        <dbReference type="Proteomes" id="UP000245768"/>
    </source>
</evidence>
<dbReference type="InterPro" id="IPR000629">
    <property type="entry name" value="RNA-helicase_DEAD-box_CS"/>
</dbReference>
<gene>
    <name evidence="15" type="ORF">FA10DRAFT_224713</name>
</gene>
<dbReference type="OrthoDB" id="10259640at2759"/>
<evidence type="ECO:0000259" key="14">
    <source>
        <dbReference type="PROSITE" id="PS51195"/>
    </source>
</evidence>
<keyword evidence="16" id="KW-1185">Reference proteome</keyword>
<feature type="compositionally biased region" description="Acidic residues" evidence="11">
    <location>
        <begin position="757"/>
        <end position="776"/>
    </location>
</feature>
<dbReference type="PROSITE" id="PS51194">
    <property type="entry name" value="HELICASE_CTER"/>
    <property type="match status" value="1"/>
</dbReference>
<dbReference type="GeneID" id="37040538"/>
<feature type="region of interest" description="Disordered" evidence="11">
    <location>
        <begin position="661"/>
        <end position="688"/>
    </location>
</feature>
<comment type="similarity">
    <text evidence="10">Belongs to the DEAD box helicase family.</text>
</comment>
<evidence type="ECO:0000259" key="13">
    <source>
        <dbReference type="PROSITE" id="PS51194"/>
    </source>
</evidence>
<evidence type="ECO:0000313" key="15">
    <source>
        <dbReference type="EMBL" id="PWN93387.1"/>
    </source>
</evidence>
<dbReference type="FunCoup" id="A0A316YVE6">
    <property type="interactions" value="756"/>
</dbReference>
<evidence type="ECO:0000256" key="7">
    <source>
        <dbReference type="ARBA" id="ARBA00022840"/>
    </source>
</evidence>
<keyword evidence="2" id="KW-0690">Ribosome biogenesis</keyword>
<feature type="region of interest" description="Disordered" evidence="11">
    <location>
        <begin position="1"/>
        <end position="42"/>
    </location>
</feature>
<dbReference type="PROSITE" id="PS51192">
    <property type="entry name" value="HELICASE_ATP_BIND_1"/>
    <property type="match status" value="1"/>
</dbReference>
<dbReference type="Gene3D" id="3.40.50.300">
    <property type="entry name" value="P-loop containing nucleotide triphosphate hydrolases"/>
    <property type="match status" value="2"/>
</dbReference>
<dbReference type="RefSeq" id="XP_025380585.1">
    <property type="nucleotide sequence ID" value="XM_025518622.1"/>
</dbReference>
<organism evidence="15 16">
    <name type="scientific">Acaromyces ingoldii</name>
    <dbReference type="NCBI Taxonomy" id="215250"/>
    <lineage>
        <taxon>Eukaryota</taxon>
        <taxon>Fungi</taxon>
        <taxon>Dikarya</taxon>
        <taxon>Basidiomycota</taxon>
        <taxon>Ustilaginomycotina</taxon>
        <taxon>Exobasidiomycetes</taxon>
        <taxon>Exobasidiales</taxon>
        <taxon>Cryptobasidiaceae</taxon>
        <taxon>Acaromyces</taxon>
    </lineage>
</organism>
<dbReference type="InterPro" id="IPR014001">
    <property type="entry name" value="Helicase_ATP-bd"/>
</dbReference>
<evidence type="ECO:0000256" key="10">
    <source>
        <dbReference type="RuleBase" id="RU365068"/>
    </source>
</evidence>
<feature type="compositionally biased region" description="Basic and acidic residues" evidence="11">
    <location>
        <begin position="743"/>
        <end position="756"/>
    </location>
</feature>
<accession>A0A316YVE6</accession>
<dbReference type="CDD" id="cd18787">
    <property type="entry name" value="SF2_C_DEAD"/>
    <property type="match status" value="1"/>
</dbReference>
<dbReference type="AlphaFoldDB" id="A0A316YVE6"/>
<sequence>MQSRSRGARKQKRQNDDEEIRELEERAKQLVSSQADAKGKGKQVKDLVKFDELPLSKKTVQGLKKASFTEMTDIQARTLPLSLSGSDILGAARTGSGKTLAFVIPVLERLHRQKWGPSDGLGALILSPTRELAMQIFDVLRKIGGFHTFSAGLVIGGKDVKMEQDRLTRMNILVATPGRLLQHMDQTTGFDASTIQVLVLDEADRCLDMGFENTLDAILENLPKGTGRQTLLFSATQTKRVKDLARLSLASPEYVAVRDEAEKGLTPANLQQNYMVVKLDSKLSTLFSFLRTHLSSKVLVFLSSCRQVQFVHESFRRMRPGISLICLHGKQKQTKRLQIFNDFTKAQHAVLFATDIAARGLDFPSVDWVIQVDAPEDEDTYVHRVGRTARYRSKGNALLFVLPNEEEGVLSRLQRKGIEVEKIKAKESKIQDISNQLQAFLFQDPELKYLGQKAFVSYVRSVHLQRDKTTFDVLALPLEPYAQSLGLAGAPKVKFVKEASAAKKKAEKMLAAESRRAVAESPANVEDGSAEKGGADKVKTKYDRMFERRNQGVLSEHYGRLLAEDIDDEADDDDEEEDDDEEGEEEDDLLGEAEKQGDEDDNDGFMTLKRADHALSGDEEEEGDEDNDGEKPTDLDKAKALIRDAKFVEDEAHLSKRKLALGKSKKKMAASGMRGQGEKLMFDEDGKPRKVYELKGEEEFKGEGDADEMARKFREEEAERLKEMDKVDKERVRERRREKKRKEKEGRRAGQKRERQDDDEEGGVELADFDDDDGYETPDFVLPEDRRSVASDDEDEPREEQRPAKRKRTSITERGPTTLENDEELALRLLGST</sequence>
<dbReference type="GO" id="GO:0005524">
    <property type="term" value="F:ATP binding"/>
    <property type="evidence" value="ECO:0007669"/>
    <property type="project" value="UniProtKB-UniRule"/>
</dbReference>
<name>A0A316YVE6_9BASI</name>
<feature type="domain" description="Helicase ATP-binding" evidence="12">
    <location>
        <begin position="79"/>
        <end position="255"/>
    </location>
</feature>
<dbReference type="GO" id="GO:0003723">
    <property type="term" value="F:RNA binding"/>
    <property type="evidence" value="ECO:0007669"/>
    <property type="project" value="UniProtKB-UniRule"/>
</dbReference>
<proteinExistence type="inferred from homology"/>
<keyword evidence="5 10" id="KW-0378">Hydrolase</keyword>
<dbReference type="EC" id="3.6.4.13" evidence="10"/>
<feature type="compositionally biased region" description="Acidic residues" evidence="11">
    <location>
        <begin position="564"/>
        <end position="603"/>
    </location>
</feature>
<evidence type="ECO:0000256" key="6">
    <source>
        <dbReference type="ARBA" id="ARBA00022806"/>
    </source>
</evidence>
<evidence type="ECO:0000256" key="3">
    <source>
        <dbReference type="ARBA" id="ARBA00022552"/>
    </source>
</evidence>
<evidence type="ECO:0000256" key="4">
    <source>
        <dbReference type="ARBA" id="ARBA00022741"/>
    </source>
</evidence>
<dbReference type="SUPFAM" id="SSF52540">
    <property type="entry name" value="P-loop containing nucleoside triphosphate hydrolases"/>
    <property type="match status" value="1"/>
</dbReference>
<feature type="domain" description="DEAD-box RNA helicase Q" evidence="14">
    <location>
        <begin position="48"/>
        <end position="76"/>
    </location>
</feature>
<dbReference type="PROSITE" id="PS51195">
    <property type="entry name" value="Q_MOTIF"/>
    <property type="match status" value="1"/>
</dbReference>
<feature type="compositionally biased region" description="Basic residues" evidence="11">
    <location>
        <begin position="1"/>
        <end position="12"/>
    </location>
</feature>
<feature type="compositionally biased region" description="Acidic residues" evidence="11">
    <location>
        <begin position="617"/>
        <end position="628"/>
    </location>
</feature>
<dbReference type="GO" id="GO:0016887">
    <property type="term" value="F:ATP hydrolysis activity"/>
    <property type="evidence" value="ECO:0007669"/>
    <property type="project" value="RHEA"/>
</dbReference>
<dbReference type="InParanoid" id="A0A316YVE6"/>
<dbReference type="Pfam" id="PF00270">
    <property type="entry name" value="DEAD"/>
    <property type="match status" value="1"/>
</dbReference>
<dbReference type="Pfam" id="PF00271">
    <property type="entry name" value="Helicase_C"/>
    <property type="match status" value="1"/>
</dbReference>
<dbReference type="InterPro" id="IPR001650">
    <property type="entry name" value="Helicase_C-like"/>
</dbReference>
<comment type="function">
    <text evidence="10">RNA helicase.</text>
</comment>
<feature type="region of interest" description="Disordered" evidence="11">
    <location>
        <begin position="513"/>
        <end position="536"/>
    </location>
</feature>
<feature type="compositionally biased region" description="Basic and acidic residues" evidence="11">
    <location>
        <begin position="717"/>
        <end position="735"/>
    </location>
</feature>
<protein>
    <recommendedName>
        <fullName evidence="10">ATP-dependent RNA helicase</fullName>
        <ecNumber evidence="10">3.6.4.13</ecNumber>
    </recommendedName>
</protein>
<feature type="region of interest" description="Disordered" evidence="11">
    <location>
        <begin position="557"/>
        <end position="637"/>
    </location>
</feature>
<evidence type="ECO:0000256" key="1">
    <source>
        <dbReference type="ARBA" id="ARBA00004604"/>
    </source>
</evidence>
<dbReference type="InterPro" id="IPR025313">
    <property type="entry name" value="SPB4-like_CTE"/>
</dbReference>
<feature type="region of interest" description="Disordered" evidence="11">
    <location>
        <begin position="693"/>
        <end position="712"/>
    </location>
</feature>
<keyword evidence="3" id="KW-0698">rRNA processing</keyword>
<comment type="subcellular location">
    <subcellularLocation>
        <location evidence="1">Nucleus</location>
        <location evidence="1">Nucleolus</location>
    </subcellularLocation>
</comment>
<dbReference type="Pfam" id="PF13959">
    <property type="entry name" value="CTE_SPB4"/>
    <property type="match status" value="1"/>
</dbReference>
<dbReference type="GO" id="GO:0006364">
    <property type="term" value="P:rRNA processing"/>
    <property type="evidence" value="ECO:0007669"/>
    <property type="project" value="UniProtKB-KW"/>
</dbReference>
<dbReference type="SMART" id="SM00487">
    <property type="entry name" value="DEXDc"/>
    <property type="match status" value="1"/>
</dbReference>